<keyword evidence="4" id="KW-1185">Reference proteome</keyword>
<keyword evidence="2" id="KW-0812">Transmembrane</keyword>
<evidence type="ECO:0000256" key="1">
    <source>
        <dbReference type="SAM" id="MobiDB-lite"/>
    </source>
</evidence>
<feature type="region of interest" description="Disordered" evidence="1">
    <location>
        <begin position="216"/>
        <end position="265"/>
    </location>
</feature>
<gene>
    <name evidence="3" type="ORF">Athai_03020</name>
</gene>
<proteinExistence type="predicted"/>
<dbReference type="RefSeq" id="WP_203959791.1">
    <property type="nucleotide sequence ID" value="NZ_AP023355.1"/>
</dbReference>
<keyword evidence="2" id="KW-0472">Membrane</keyword>
<dbReference type="AlphaFoldDB" id="A0A7R7DJF4"/>
<feature type="transmembrane region" description="Helical" evidence="2">
    <location>
        <begin position="16"/>
        <end position="36"/>
    </location>
</feature>
<organism evidence="3 4">
    <name type="scientific">Actinocatenispora thailandica</name>
    <dbReference type="NCBI Taxonomy" id="227318"/>
    <lineage>
        <taxon>Bacteria</taxon>
        <taxon>Bacillati</taxon>
        <taxon>Actinomycetota</taxon>
        <taxon>Actinomycetes</taxon>
        <taxon>Micromonosporales</taxon>
        <taxon>Micromonosporaceae</taxon>
        <taxon>Actinocatenispora</taxon>
    </lineage>
</organism>
<reference evidence="3 4" key="1">
    <citation type="submission" date="2020-08" db="EMBL/GenBank/DDBJ databases">
        <title>Whole genome shotgun sequence of Actinocatenispora thailandica NBRC 105041.</title>
        <authorList>
            <person name="Komaki H."/>
            <person name="Tamura T."/>
        </authorList>
    </citation>
    <scope>NUCLEOTIDE SEQUENCE [LARGE SCALE GENOMIC DNA]</scope>
    <source>
        <strain evidence="3 4">NBRC 105041</strain>
    </source>
</reference>
<feature type="transmembrane region" description="Helical" evidence="2">
    <location>
        <begin position="42"/>
        <end position="60"/>
    </location>
</feature>
<dbReference type="EMBL" id="AP023355">
    <property type="protein sequence ID" value="BCJ32799.1"/>
    <property type="molecule type" value="Genomic_DNA"/>
</dbReference>
<evidence type="ECO:0008006" key="5">
    <source>
        <dbReference type="Google" id="ProtNLM"/>
    </source>
</evidence>
<name>A0A7R7DJF4_9ACTN</name>
<feature type="transmembrane region" description="Helical" evidence="2">
    <location>
        <begin position="67"/>
        <end position="85"/>
    </location>
</feature>
<evidence type="ECO:0000313" key="4">
    <source>
        <dbReference type="Proteomes" id="UP000611640"/>
    </source>
</evidence>
<dbReference type="Proteomes" id="UP000611640">
    <property type="component" value="Chromosome"/>
</dbReference>
<accession>A0A7R7DJF4</accession>
<protein>
    <recommendedName>
        <fullName evidence="5">DUF3592 domain-containing protein</fullName>
    </recommendedName>
</protein>
<feature type="compositionally biased region" description="Pro residues" evidence="1">
    <location>
        <begin position="222"/>
        <end position="245"/>
    </location>
</feature>
<sequence length="265" mass="27932">MARGGPLTPSAAPVRWAWGLVVAGWVLAALGPVLMATVATQLLVATIVGVLLVVAGSVLLSGRIPLFVLSFVVFVPLIAGLVQAGDALVYQASGRTVSCRVTAVTRHQRQVPVHGAPHSPGVLQPTGGTHLETRVSYQHTMRCPAGTYTLARTRPSEVGTRYDVTYDPTGRVPAVFSTAVPALRPFLVVLIALPMVLLLALPLLAWLVGRRRAGARRAADGPPGPPSGPPGWAPAGPAPGPPGWQRPPGRRQQPWRGAGWRRPRH</sequence>
<dbReference type="KEGG" id="atl:Athai_03020"/>
<evidence type="ECO:0000313" key="3">
    <source>
        <dbReference type="EMBL" id="BCJ32799.1"/>
    </source>
</evidence>
<feature type="transmembrane region" description="Helical" evidence="2">
    <location>
        <begin position="186"/>
        <end position="208"/>
    </location>
</feature>
<evidence type="ECO:0000256" key="2">
    <source>
        <dbReference type="SAM" id="Phobius"/>
    </source>
</evidence>
<keyword evidence="2" id="KW-1133">Transmembrane helix</keyword>
<feature type="compositionally biased region" description="Low complexity" evidence="1">
    <location>
        <begin position="246"/>
        <end position="258"/>
    </location>
</feature>